<accession>A0AAV4MQM8</accession>
<sequence>MNEGKIGSLPARISEASPPTSIRNVPHLRTAENSLVSIQKQKIRNNHERMLSQSKRGMVEWRDVPQIWYISELMWGAMLHEMRAGSETIPFPSFVPNLSAKSPSIFNSGIHQAVPLTENYFGQ</sequence>
<name>A0AAV4MQM8_CAEEX</name>
<organism evidence="2 3">
    <name type="scientific">Caerostris extrusa</name>
    <name type="common">Bark spider</name>
    <name type="synonym">Caerostris bankana</name>
    <dbReference type="NCBI Taxonomy" id="172846"/>
    <lineage>
        <taxon>Eukaryota</taxon>
        <taxon>Metazoa</taxon>
        <taxon>Ecdysozoa</taxon>
        <taxon>Arthropoda</taxon>
        <taxon>Chelicerata</taxon>
        <taxon>Arachnida</taxon>
        <taxon>Araneae</taxon>
        <taxon>Araneomorphae</taxon>
        <taxon>Entelegynae</taxon>
        <taxon>Araneoidea</taxon>
        <taxon>Araneidae</taxon>
        <taxon>Caerostris</taxon>
    </lineage>
</organism>
<feature type="region of interest" description="Disordered" evidence="1">
    <location>
        <begin position="1"/>
        <end position="24"/>
    </location>
</feature>
<evidence type="ECO:0000256" key="1">
    <source>
        <dbReference type="SAM" id="MobiDB-lite"/>
    </source>
</evidence>
<dbReference type="AlphaFoldDB" id="A0AAV4MQM8"/>
<evidence type="ECO:0000313" key="3">
    <source>
        <dbReference type="Proteomes" id="UP001054945"/>
    </source>
</evidence>
<evidence type="ECO:0000313" key="2">
    <source>
        <dbReference type="EMBL" id="GIX74205.1"/>
    </source>
</evidence>
<gene>
    <name evidence="2" type="ORF">CEXT_161611</name>
</gene>
<comment type="caution">
    <text evidence="2">The sequence shown here is derived from an EMBL/GenBank/DDBJ whole genome shotgun (WGS) entry which is preliminary data.</text>
</comment>
<proteinExistence type="predicted"/>
<dbReference type="EMBL" id="BPLR01002484">
    <property type="protein sequence ID" value="GIX74205.1"/>
    <property type="molecule type" value="Genomic_DNA"/>
</dbReference>
<keyword evidence="3" id="KW-1185">Reference proteome</keyword>
<reference evidence="2 3" key="1">
    <citation type="submission" date="2021-06" db="EMBL/GenBank/DDBJ databases">
        <title>Caerostris extrusa draft genome.</title>
        <authorList>
            <person name="Kono N."/>
            <person name="Arakawa K."/>
        </authorList>
    </citation>
    <scope>NUCLEOTIDE SEQUENCE [LARGE SCALE GENOMIC DNA]</scope>
</reference>
<protein>
    <submittedName>
        <fullName evidence="2">Uncharacterized protein</fullName>
    </submittedName>
</protein>
<dbReference type="Proteomes" id="UP001054945">
    <property type="component" value="Unassembled WGS sequence"/>
</dbReference>